<proteinExistence type="predicted"/>
<organism evidence="1">
    <name type="scientific">Rhizophora mucronata</name>
    <name type="common">Asiatic mangrove</name>
    <dbReference type="NCBI Taxonomy" id="61149"/>
    <lineage>
        <taxon>Eukaryota</taxon>
        <taxon>Viridiplantae</taxon>
        <taxon>Streptophyta</taxon>
        <taxon>Embryophyta</taxon>
        <taxon>Tracheophyta</taxon>
        <taxon>Spermatophyta</taxon>
        <taxon>Magnoliopsida</taxon>
        <taxon>eudicotyledons</taxon>
        <taxon>Gunneridae</taxon>
        <taxon>Pentapetalae</taxon>
        <taxon>rosids</taxon>
        <taxon>fabids</taxon>
        <taxon>Malpighiales</taxon>
        <taxon>Rhizophoraceae</taxon>
        <taxon>Rhizophora</taxon>
    </lineage>
</organism>
<reference evidence="1" key="1">
    <citation type="submission" date="2018-02" db="EMBL/GenBank/DDBJ databases">
        <title>Rhizophora mucronata_Transcriptome.</title>
        <authorList>
            <person name="Meera S.P."/>
            <person name="Sreeshan A."/>
            <person name="Augustine A."/>
        </authorList>
    </citation>
    <scope>NUCLEOTIDE SEQUENCE</scope>
    <source>
        <tissue evidence="1">Leaf</tissue>
    </source>
</reference>
<sequence>MALEVLLWAGTDTVSKGSVFLLFIFIHKVTEYGSAC</sequence>
<protein>
    <submittedName>
        <fullName evidence="1">Uncharacterized protein</fullName>
    </submittedName>
</protein>
<evidence type="ECO:0000313" key="1">
    <source>
        <dbReference type="EMBL" id="MBX73505.1"/>
    </source>
</evidence>
<dbReference type="EMBL" id="GGEC01093021">
    <property type="protein sequence ID" value="MBX73505.1"/>
    <property type="molecule type" value="Transcribed_RNA"/>
</dbReference>
<name>A0A2P2R2M5_RHIMU</name>
<accession>A0A2P2R2M5</accession>
<dbReference type="AlphaFoldDB" id="A0A2P2R2M5"/>